<dbReference type="KEGG" id="ipc:IPA_05290"/>
<dbReference type="PANTHER" id="PTHR10803:SF3">
    <property type="entry name" value="ATPASE GET3"/>
    <property type="match status" value="1"/>
</dbReference>
<dbReference type="SUPFAM" id="SSF52540">
    <property type="entry name" value="P-loop containing nucleoside triphosphate hydrolases"/>
    <property type="match status" value="1"/>
</dbReference>
<dbReference type="GO" id="GO:0005524">
    <property type="term" value="F:ATP binding"/>
    <property type="evidence" value="ECO:0007669"/>
    <property type="project" value="InterPro"/>
</dbReference>
<dbReference type="Gene3D" id="3.40.50.300">
    <property type="entry name" value="P-loop containing nucleotide triphosphate hydrolases"/>
    <property type="match status" value="1"/>
</dbReference>
<comment type="similarity">
    <text evidence="1">Belongs to the arsA ATPase family.</text>
</comment>
<dbReference type="AlphaFoldDB" id="A0A977K9L2"/>
<name>A0A977K9L2_9CREN</name>
<dbReference type="InterPro" id="IPR016300">
    <property type="entry name" value="ATPase_ArsA/GET3"/>
</dbReference>
<sequence length="306" mass="35045">MIILIMFNFIGKGGVGKTTSAALSAISLSNKGKTLVVSLDPAHNLGDVLGVELSEEPKRIAPGLWASEPDVDKIIREYAKNISEEFKQHYKYLRVLNLDKVFDVLEHTPGVEEQALLQKLMELKNTDFDYVVVDNAPTGIALRVLLLPQIMLTWMNYLLKLRKDIVKRREIVEEKKVHDPVLELLEKEIQELEEFDKYLKSKHHKVILVLNAEEMPVLEAIRIKDTLNKFSMKPCAVIVNKLIIQDTSDPTLVSMKESQQKWLKKIHEEFKDMQIVKLPYLPVPPKGVERLRELAKEYLGEGICKV</sequence>
<accession>A0A977K9L2</accession>
<dbReference type="InterPro" id="IPR025723">
    <property type="entry name" value="ArsA/GET3_ATPase-like"/>
</dbReference>
<dbReference type="Pfam" id="PF02374">
    <property type="entry name" value="ArsA_ATPase"/>
    <property type="match status" value="1"/>
</dbReference>
<dbReference type="GO" id="GO:0016887">
    <property type="term" value="F:ATP hydrolysis activity"/>
    <property type="evidence" value="ECO:0007669"/>
    <property type="project" value="InterPro"/>
</dbReference>
<gene>
    <name evidence="3" type="ORF">IPA_05290</name>
</gene>
<protein>
    <submittedName>
        <fullName evidence="3">Anion transporter</fullName>
    </submittedName>
</protein>
<dbReference type="CDD" id="cd02035">
    <property type="entry name" value="ArsA"/>
    <property type="match status" value="1"/>
</dbReference>
<keyword evidence="4" id="KW-1185">Reference proteome</keyword>
<evidence type="ECO:0000313" key="3">
    <source>
        <dbReference type="EMBL" id="UXD21544.1"/>
    </source>
</evidence>
<dbReference type="Proteomes" id="UP001063698">
    <property type="component" value="Chromosome"/>
</dbReference>
<reference evidence="3" key="1">
    <citation type="submission" date="2013-11" db="EMBL/GenBank/DDBJ databases">
        <title>Comparative genomics of Ignicoccus.</title>
        <authorList>
            <person name="Podar M."/>
        </authorList>
    </citation>
    <scope>NUCLEOTIDE SEQUENCE</scope>
    <source>
        <strain evidence="3">DSM 13166</strain>
    </source>
</reference>
<dbReference type="NCBIfam" id="TIGR00345">
    <property type="entry name" value="GET3_arsA_TRC40"/>
    <property type="match status" value="1"/>
</dbReference>
<evidence type="ECO:0000313" key="4">
    <source>
        <dbReference type="Proteomes" id="UP001063698"/>
    </source>
</evidence>
<evidence type="ECO:0000259" key="2">
    <source>
        <dbReference type="Pfam" id="PF02374"/>
    </source>
</evidence>
<dbReference type="EMBL" id="CP006868">
    <property type="protein sequence ID" value="UXD21544.1"/>
    <property type="molecule type" value="Genomic_DNA"/>
</dbReference>
<organism evidence="3 4">
    <name type="scientific">Ignicoccus pacificus DSM 13166</name>
    <dbReference type="NCBI Taxonomy" id="940294"/>
    <lineage>
        <taxon>Archaea</taxon>
        <taxon>Thermoproteota</taxon>
        <taxon>Thermoprotei</taxon>
        <taxon>Desulfurococcales</taxon>
        <taxon>Desulfurococcaceae</taxon>
        <taxon>Ignicoccus</taxon>
    </lineage>
</organism>
<dbReference type="InterPro" id="IPR027417">
    <property type="entry name" value="P-loop_NTPase"/>
</dbReference>
<dbReference type="PANTHER" id="PTHR10803">
    <property type="entry name" value="ARSENICAL PUMP-DRIVING ATPASE ARSENITE-TRANSLOCATING ATPASE"/>
    <property type="match status" value="1"/>
</dbReference>
<proteinExistence type="inferred from homology"/>
<feature type="domain" description="ArsA/GET3 Anion-transporting ATPase-like" evidence="2">
    <location>
        <begin position="8"/>
        <end position="296"/>
    </location>
</feature>
<evidence type="ECO:0000256" key="1">
    <source>
        <dbReference type="ARBA" id="ARBA00011040"/>
    </source>
</evidence>